<proteinExistence type="predicted"/>
<evidence type="ECO:0000259" key="4">
    <source>
        <dbReference type="Pfam" id="PF14606"/>
    </source>
</evidence>
<dbReference type="Proteomes" id="UP000283855">
    <property type="component" value="Unassembled WGS sequence"/>
</dbReference>
<dbReference type="Pfam" id="PF13472">
    <property type="entry name" value="Lipase_GDSL_2"/>
    <property type="match status" value="1"/>
</dbReference>
<sequence length="564" mass="63789">MKKIVKVWMLAVLLGGTAADLCAQTVWHDPEAERPQSAQRMQPATDGPQAATERSQAATERYIRFITNAPSVEIRYQMAGAGGGRPCRAAAGAGGMDLYTTDCNGQQQRCEGVCQSGDTLRWISRELTYHNTHQEGNEFTLFLPPGNNVRWMQIGVPEGSRFSFLRPSAERPVVICSPSATLGACASRPGMAWTNILQRRLDMPVICMDDSGNGQAGEKCFAQMAETDAAVFVIDCKPGRNGKETEEFRKWLEKGIRTIRTRSKAPILLVTHDCMGCRNSRTGAKDLRQAGREVQAVCEAMRKETENLFCLTVRKPEASTNRISATDRSMEQCADICYQKIAELLFPELGSLSFTPCRQHRDSYTYRWTDRHEEILEYNAKVKPEIVMLGNSITHFWGGLPFEKRRVADDIWQELFKGRRTVNLGYGWDRIENIQWRILHGELDGYHAQKIFMMLGTNNLDINTDEEIVRGIRETVSLITGKQPQAQLYVVRILPRRDREDRLRSLNDRLERALADLPRVQVIDLSEALTGKDGKIREELFSDGLHPNHEGYRIIAGHLKPFLE</sequence>
<dbReference type="InterPro" id="IPR013830">
    <property type="entry name" value="SGNH_hydro"/>
</dbReference>
<dbReference type="Pfam" id="PF14607">
    <property type="entry name" value="GxDLY"/>
    <property type="match status" value="1"/>
</dbReference>
<dbReference type="Gene3D" id="2.60.120.260">
    <property type="entry name" value="Galactose-binding domain-like"/>
    <property type="match status" value="1"/>
</dbReference>
<dbReference type="Pfam" id="PF14606">
    <property type="entry name" value="Lipase_GDSL_3"/>
    <property type="match status" value="1"/>
</dbReference>
<feature type="chain" id="PRO_5019169675" evidence="2">
    <location>
        <begin position="24"/>
        <end position="564"/>
    </location>
</feature>
<comment type="caution">
    <text evidence="6">The sequence shown here is derived from an EMBL/GenBank/DDBJ whole genome shotgun (WGS) entry which is preliminary data.</text>
</comment>
<dbReference type="InterPro" id="IPR051532">
    <property type="entry name" value="Ester_Hydrolysis_Enzymes"/>
</dbReference>
<dbReference type="InterPro" id="IPR032740">
    <property type="entry name" value="GxDLY"/>
</dbReference>
<evidence type="ECO:0000313" key="6">
    <source>
        <dbReference type="EMBL" id="RHA73511.1"/>
    </source>
</evidence>
<feature type="region of interest" description="Disordered" evidence="1">
    <location>
        <begin position="30"/>
        <end position="54"/>
    </location>
</feature>
<dbReference type="PANTHER" id="PTHR30383:SF5">
    <property type="entry name" value="SGNH HYDROLASE-TYPE ESTERASE DOMAIN-CONTAINING PROTEIN"/>
    <property type="match status" value="1"/>
</dbReference>
<feature type="domain" description="SGNH hydrolase-type esterase N-terminal" evidence="5">
    <location>
        <begin position="53"/>
        <end position="161"/>
    </location>
</feature>
<dbReference type="GO" id="GO:0004622">
    <property type="term" value="F:phosphatidylcholine lysophospholipase activity"/>
    <property type="evidence" value="ECO:0007669"/>
    <property type="project" value="TreeGrafter"/>
</dbReference>
<reference evidence="6 7" key="1">
    <citation type="submission" date="2018-08" db="EMBL/GenBank/DDBJ databases">
        <title>A genome reference for cultivated species of the human gut microbiota.</title>
        <authorList>
            <person name="Zou Y."/>
            <person name="Xue W."/>
            <person name="Luo G."/>
        </authorList>
    </citation>
    <scope>NUCLEOTIDE SEQUENCE [LARGE SCALE GENOMIC DNA]</scope>
    <source>
        <strain evidence="6 7">AM42-38</strain>
    </source>
</reference>
<dbReference type="EMBL" id="QSFT01000035">
    <property type="protein sequence ID" value="RHA73511.1"/>
    <property type="molecule type" value="Genomic_DNA"/>
</dbReference>
<dbReference type="Gene3D" id="3.40.50.1110">
    <property type="entry name" value="SGNH hydrolase"/>
    <property type="match status" value="2"/>
</dbReference>
<accession>A0A413SWG9</accession>
<gene>
    <name evidence="6" type="ORF">DW921_12900</name>
</gene>
<dbReference type="AlphaFoldDB" id="A0A413SWG9"/>
<keyword evidence="6" id="KW-0378">Hydrolase</keyword>
<evidence type="ECO:0000313" key="7">
    <source>
        <dbReference type="Proteomes" id="UP000283855"/>
    </source>
</evidence>
<name>A0A413SWG9_9BACT</name>
<feature type="signal peptide" evidence="2">
    <location>
        <begin position="1"/>
        <end position="23"/>
    </location>
</feature>
<dbReference type="RefSeq" id="WP_118400889.1">
    <property type="nucleotide sequence ID" value="NZ_CABJGD010000035.1"/>
</dbReference>
<organism evidence="6 7">
    <name type="scientific">Phocaeicola coprophilus</name>
    <dbReference type="NCBI Taxonomy" id="387090"/>
    <lineage>
        <taxon>Bacteria</taxon>
        <taxon>Pseudomonadati</taxon>
        <taxon>Bacteroidota</taxon>
        <taxon>Bacteroidia</taxon>
        <taxon>Bacteroidales</taxon>
        <taxon>Bacteroidaceae</taxon>
        <taxon>Phocaeicola</taxon>
    </lineage>
</organism>
<feature type="domain" description="SGNH hydrolase-type esterase" evidence="4">
    <location>
        <begin position="170"/>
        <end position="341"/>
    </location>
</feature>
<dbReference type="InterPro" id="IPR036514">
    <property type="entry name" value="SGNH_hydro_sf"/>
</dbReference>
<dbReference type="PANTHER" id="PTHR30383">
    <property type="entry name" value="THIOESTERASE 1/PROTEASE 1/LYSOPHOSPHOLIPASE L1"/>
    <property type="match status" value="1"/>
</dbReference>
<feature type="domain" description="SGNH hydrolase-type esterase" evidence="3">
    <location>
        <begin position="389"/>
        <end position="554"/>
    </location>
</feature>
<dbReference type="SUPFAM" id="SSF52266">
    <property type="entry name" value="SGNH hydrolase"/>
    <property type="match status" value="1"/>
</dbReference>
<evidence type="ECO:0000256" key="2">
    <source>
        <dbReference type="SAM" id="SignalP"/>
    </source>
</evidence>
<evidence type="ECO:0000259" key="3">
    <source>
        <dbReference type="Pfam" id="PF13472"/>
    </source>
</evidence>
<keyword evidence="2" id="KW-0732">Signal</keyword>
<protein>
    <submittedName>
        <fullName evidence="6">Acetylhydrolase</fullName>
    </submittedName>
</protein>
<evidence type="ECO:0000256" key="1">
    <source>
        <dbReference type="SAM" id="MobiDB-lite"/>
    </source>
</evidence>
<evidence type="ECO:0000259" key="5">
    <source>
        <dbReference type="Pfam" id="PF14607"/>
    </source>
</evidence>